<feature type="compositionally biased region" description="Basic and acidic residues" evidence="4">
    <location>
        <begin position="275"/>
        <end position="285"/>
    </location>
</feature>
<feature type="compositionally biased region" description="Basic and acidic residues" evidence="4">
    <location>
        <begin position="543"/>
        <end position="552"/>
    </location>
</feature>
<reference evidence="6 7" key="1">
    <citation type="submission" date="2021-04" db="EMBL/GenBank/DDBJ databases">
        <authorList>
            <person name="Bliznina A."/>
        </authorList>
    </citation>
    <scope>NUCLEOTIDE SEQUENCE [LARGE SCALE GENOMIC DNA]</scope>
</reference>
<evidence type="ECO:0000313" key="6">
    <source>
        <dbReference type="EMBL" id="CAG5091432.1"/>
    </source>
</evidence>
<proteinExistence type="predicted"/>
<evidence type="ECO:0000256" key="1">
    <source>
        <dbReference type="ARBA" id="ARBA00022583"/>
    </source>
</evidence>
<evidence type="ECO:0000256" key="4">
    <source>
        <dbReference type="SAM" id="MobiDB-lite"/>
    </source>
</evidence>
<protein>
    <submittedName>
        <fullName evidence="6">Oidioi.mRNA.OKI2018_I69.PAR.g13045.t1.cds</fullName>
    </submittedName>
</protein>
<dbReference type="SUPFAM" id="SSF103657">
    <property type="entry name" value="BAR/IMD domain-like"/>
    <property type="match status" value="1"/>
</dbReference>
<dbReference type="Pfam" id="PF10291">
    <property type="entry name" value="muHD"/>
    <property type="match status" value="1"/>
</dbReference>
<comment type="subcellular location">
    <subcellularLocation>
        <location evidence="3">Membrane</location>
        <location evidence="3">Coated pit</location>
    </subcellularLocation>
</comment>
<feature type="compositionally biased region" description="Basic and acidic residues" evidence="4">
    <location>
        <begin position="178"/>
        <end position="188"/>
    </location>
</feature>
<dbReference type="Proteomes" id="UP001158576">
    <property type="component" value="Chromosome PAR"/>
</dbReference>
<feature type="compositionally biased region" description="Pro residues" evidence="4">
    <location>
        <begin position="500"/>
        <end position="517"/>
    </location>
</feature>
<feature type="compositionally biased region" description="Low complexity" evidence="4">
    <location>
        <begin position="307"/>
        <end position="322"/>
    </location>
</feature>
<feature type="region of interest" description="Disordered" evidence="4">
    <location>
        <begin position="145"/>
        <end position="188"/>
    </location>
</feature>
<feature type="domain" description="FCH" evidence="5">
    <location>
        <begin position="31"/>
        <end position="117"/>
    </location>
</feature>
<dbReference type="InterPro" id="IPR018808">
    <property type="entry name" value="Muniscin_C"/>
</dbReference>
<gene>
    <name evidence="6" type="ORF">OKIOD_LOCUS4603</name>
</gene>
<keyword evidence="7" id="KW-1185">Reference proteome</keyword>
<name>A0ABN7S9R5_OIKDI</name>
<feature type="region of interest" description="Disordered" evidence="4">
    <location>
        <begin position="271"/>
        <end position="436"/>
    </location>
</feature>
<evidence type="ECO:0000256" key="3">
    <source>
        <dbReference type="ARBA" id="ARBA00037878"/>
    </source>
</evidence>
<dbReference type="SMART" id="SM00055">
    <property type="entry name" value="FCH"/>
    <property type="match status" value="1"/>
</dbReference>
<feature type="compositionally biased region" description="Polar residues" evidence="4">
    <location>
        <begin position="342"/>
        <end position="358"/>
    </location>
</feature>
<evidence type="ECO:0000259" key="5">
    <source>
        <dbReference type="SMART" id="SM00055"/>
    </source>
</evidence>
<organism evidence="6 7">
    <name type="scientific">Oikopleura dioica</name>
    <name type="common">Tunicate</name>
    <dbReference type="NCBI Taxonomy" id="34765"/>
    <lineage>
        <taxon>Eukaryota</taxon>
        <taxon>Metazoa</taxon>
        <taxon>Chordata</taxon>
        <taxon>Tunicata</taxon>
        <taxon>Appendicularia</taxon>
        <taxon>Copelata</taxon>
        <taxon>Oikopleuridae</taxon>
        <taxon>Oikopleura</taxon>
    </lineage>
</organism>
<dbReference type="EMBL" id="OU015568">
    <property type="protein sequence ID" value="CAG5091432.1"/>
    <property type="molecule type" value="Genomic_DNA"/>
</dbReference>
<feature type="compositionally biased region" description="Polar residues" evidence="4">
    <location>
        <begin position="575"/>
        <end position="588"/>
    </location>
</feature>
<dbReference type="PANTHER" id="PTHR23065:SF15">
    <property type="entry name" value="AT02057P"/>
    <property type="match status" value="1"/>
</dbReference>
<dbReference type="PANTHER" id="PTHR23065">
    <property type="entry name" value="PROLINE-SERINE-THREONINE PHOSPHATASE INTERACTING PROTEIN 1"/>
    <property type="match status" value="1"/>
</dbReference>
<dbReference type="InterPro" id="IPR027267">
    <property type="entry name" value="AH/BAR_dom_sf"/>
</dbReference>
<sequence length="856" mass="94776">MRLLGCGNSEDMKGDLLAIPPDPEDSPNFRNAFWGADHKGFEVLYASLKSAPAATKEIAEFIREVASQHDQMAKNLARLGKQEKTNAQHILLSPIWKILKTTMENSGAAHLELAQRLFEISRDIRKYSEEDCRERYKSHKKQLLATGQATTKMQHATTHLTKSKESRTRIESSSASGSKHEKQLRRSADDMKKHVEMYNQALETFEPAMIASCEVLEKLETEHLERLSGYMTKLHKGYASCIAISQINNAAFQETLENNAKPEYILQQFAKRRGTGMERPKRESFDSGEAGAGNVSISPEKQRPEDSNSFNRSVSSANSTSSEPVQRQESLNVKPIMPNFLRPSTANKSDSGSQVIKSTENESDSDGDDSEKSPEKKPVKKMSSSKIPPKPKRVESKSSAEVDEEGFTIRKPEVSDRSRKSSTSSDSSGWDFEEDGKLDTYKIKVQIKSLEEIKKEKANKESTQSVVKLDAPLMAAPVRKAPRPGRSPRNVPPASTSPLTIPPLLPKVPEKPIPPLSPAKEEKSDETLHLHEKCASILLNESNPEKTRESPKPKSPLLNQPALRARPLTPVKTGGSLSNENITWTQPQGMPYDAPIASIESLSPVMTPTSPVNANGEISIRTAITETVNAKFLAVGDKNTQVLSNADLYLDFPASALKNLNKSANFDLKLEGEVAQVKVNPAFGRGEGNTISLDYDCLMSFLEKMARDRPSQSHHMMKVATYRVKCTTANLPLLLASYWKKEQDDFKVKVVAKPTTNIGQVKLLLKSSTFDECESETNHQVENGFSTFLLQNLESGVEQSFTAYLSKCPNPTAFAAQFSTNALSLSSVSAPDHSTLKIKDARRRVKIGFYISEPIL</sequence>
<keyword evidence="1" id="KW-0254">Endocytosis</keyword>
<keyword evidence="2" id="KW-0168">Coated pit</keyword>
<dbReference type="Gene3D" id="1.20.1270.60">
    <property type="entry name" value="Arfaptin homology (AH) domain/BAR domain"/>
    <property type="match status" value="1"/>
</dbReference>
<evidence type="ECO:0000256" key="2">
    <source>
        <dbReference type="ARBA" id="ARBA00023176"/>
    </source>
</evidence>
<feature type="region of interest" description="Disordered" evidence="4">
    <location>
        <begin position="453"/>
        <end position="589"/>
    </location>
</feature>
<accession>A0ABN7S9R5</accession>
<feature type="compositionally biased region" description="Polar residues" evidence="4">
    <location>
        <begin position="145"/>
        <end position="160"/>
    </location>
</feature>
<feature type="compositionally biased region" description="Basic and acidic residues" evidence="4">
    <location>
        <begin position="407"/>
        <end position="419"/>
    </location>
</feature>
<keyword evidence="2" id="KW-0472">Membrane</keyword>
<feature type="compositionally biased region" description="Basic and acidic residues" evidence="4">
    <location>
        <begin position="519"/>
        <end position="534"/>
    </location>
</feature>
<dbReference type="InterPro" id="IPR001060">
    <property type="entry name" value="FCH_dom"/>
</dbReference>
<evidence type="ECO:0000313" key="7">
    <source>
        <dbReference type="Proteomes" id="UP001158576"/>
    </source>
</evidence>